<evidence type="ECO:0000313" key="3">
    <source>
        <dbReference type="EMBL" id="KTT25964.1"/>
    </source>
</evidence>
<dbReference type="AlphaFoldDB" id="A0A147H8B1"/>
<sequence>MTNAMFPLRAAGGLGMAVMLAVAGLSAAQDARAADGSRWPARAAQNERQMMDEQAAEAAMRQLSPAQRAELREQLRSEWNARHPGDGMGPDASSARADNSPPRRGWQLPSLPWREPRP</sequence>
<keyword evidence="2" id="KW-0732">Signal</keyword>
<organism evidence="3 4">
    <name type="scientific">Pseudacidovorax intermedius</name>
    <dbReference type="NCBI Taxonomy" id="433924"/>
    <lineage>
        <taxon>Bacteria</taxon>
        <taxon>Pseudomonadati</taxon>
        <taxon>Pseudomonadota</taxon>
        <taxon>Betaproteobacteria</taxon>
        <taxon>Burkholderiales</taxon>
        <taxon>Comamonadaceae</taxon>
        <taxon>Pseudacidovorax</taxon>
    </lineage>
</organism>
<evidence type="ECO:0000313" key="4">
    <source>
        <dbReference type="Proteomes" id="UP000072741"/>
    </source>
</evidence>
<feature type="chain" id="PRO_5007547205" description="DUF3106 domain-containing protein" evidence="2">
    <location>
        <begin position="34"/>
        <end position="118"/>
    </location>
</feature>
<protein>
    <recommendedName>
        <fullName evidence="5">DUF3106 domain-containing protein</fullName>
    </recommendedName>
</protein>
<gene>
    <name evidence="3" type="ORF">NS331_04415</name>
</gene>
<keyword evidence="4" id="KW-1185">Reference proteome</keyword>
<comment type="caution">
    <text evidence="3">The sequence shown here is derived from an EMBL/GenBank/DDBJ whole genome shotgun (WGS) entry which is preliminary data.</text>
</comment>
<feature type="compositionally biased region" description="Low complexity" evidence="1">
    <location>
        <begin position="52"/>
        <end position="62"/>
    </location>
</feature>
<dbReference type="EMBL" id="LDSL01000030">
    <property type="protein sequence ID" value="KTT25964.1"/>
    <property type="molecule type" value="Genomic_DNA"/>
</dbReference>
<dbReference type="Proteomes" id="UP000072741">
    <property type="component" value="Unassembled WGS sequence"/>
</dbReference>
<evidence type="ECO:0008006" key="5">
    <source>
        <dbReference type="Google" id="ProtNLM"/>
    </source>
</evidence>
<proteinExistence type="predicted"/>
<feature type="signal peptide" evidence="2">
    <location>
        <begin position="1"/>
        <end position="33"/>
    </location>
</feature>
<feature type="region of interest" description="Disordered" evidence="1">
    <location>
        <begin position="32"/>
        <end position="118"/>
    </location>
</feature>
<name>A0A147H8B1_9BURK</name>
<evidence type="ECO:0000256" key="1">
    <source>
        <dbReference type="SAM" id="MobiDB-lite"/>
    </source>
</evidence>
<reference evidence="3 4" key="1">
    <citation type="journal article" date="2016" name="Front. Microbiol.">
        <title>Genomic Resource of Rice Seed Associated Bacteria.</title>
        <authorList>
            <person name="Midha S."/>
            <person name="Bansal K."/>
            <person name="Sharma S."/>
            <person name="Kumar N."/>
            <person name="Patil P.P."/>
            <person name="Chaudhry V."/>
            <person name="Patil P.B."/>
        </authorList>
    </citation>
    <scope>NUCLEOTIDE SEQUENCE [LARGE SCALE GENOMIC DNA]</scope>
    <source>
        <strain evidence="3 4">NS331</strain>
    </source>
</reference>
<feature type="compositionally biased region" description="Basic and acidic residues" evidence="1">
    <location>
        <begin position="69"/>
        <end position="85"/>
    </location>
</feature>
<accession>A0A147H8B1</accession>
<evidence type="ECO:0000256" key="2">
    <source>
        <dbReference type="SAM" id="SignalP"/>
    </source>
</evidence>